<accession>A0A2V2LIA1</accession>
<gene>
    <name evidence="1" type="ORF">DKT77_15780</name>
</gene>
<evidence type="ECO:0000313" key="2">
    <source>
        <dbReference type="Proteomes" id="UP000245680"/>
    </source>
</evidence>
<name>A0A2V2LIA1_9RHOB</name>
<reference evidence="1 2" key="1">
    <citation type="submission" date="2018-05" db="EMBL/GenBank/DDBJ databases">
        <title>Rhodobacteraceae gen. nov., sp. nov. isolated from sea water.</title>
        <authorList>
            <person name="Ren Y."/>
        </authorList>
    </citation>
    <scope>NUCLEOTIDE SEQUENCE [LARGE SCALE GENOMIC DNA]</scope>
    <source>
        <strain evidence="1 2">TG-679</strain>
    </source>
</reference>
<comment type="caution">
    <text evidence="1">The sequence shown here is derived from an EMBL/GenBank/DDBJ whole genome shotgun (WGS) entry which is preliminary data.</text>
</comment>
<proteinExistence type="predicted"/>
<dbReference type="Proteomes" id="UP000245680">
    <property type="component" value="Unassembled WGS sequence"/>
</dbReference>
<sequence>MSSDREADIFLKVARVIDEKVESRLPDELLAGLNAPEIRVADIVAQALRENLVPMLEGMLTLPFLPADIKRRLLEVVVDYLVRAMAENTTLDDELDAFLSTV</sequence>
<keyword evidence="2" id="KW-1185">Reference proteome</keyword>
<protein>
    <submittedName>
        <fullName evidence="1">Uncharacterized protein</fullName>
    </submittedName>
</protein>
<dbReference type="AlphaFoldDB" id="A0A2V2LIA1"/>
<dbReference type="EMBL" id="QGKU01000048">
    <property type="protein sequence ID" value="PWR01593.1"/>
    <property type="molecule type" value="Genomic_DNA"/>
</dbReference>
<organism evidence="1 2">
    <name type="scientific">Meridianimarinicoccus roseus</name>
    <dbReference type="NCBI Taxonomy" id="2072018"/>
    <lineage>
        <taxon>Bacteria</taxon>
        <taxon>Pseudomonadati</taxon>
        <taxon>Pseudomonadota</taxon>
        <taxon>Alphaproteobacteria</taxon>
        <taxon>Rhodobacterales</taxon>
        <taxon>Paracoccaceae</taxon>
        <taxon>Meridianimarinicoccus</taxon>
    </lineage>
</organism>
<evidence type="ECO:0000313" key="1">
    <source>
        <dbReference type="EMBL" id="PWR01593.1"/>
    </source>
</evidence>